<evidence type="ECO:0000313" key="2">
    <source>
        <dbReference type="Proteomes" id="UP000199093"/>
    </source>
</evidence>
<accession>A0A1G8QN34</accession>
<reference evidence="1 2" key="1">
    <citation type="submission" date="2016-10" db="EMBL/GenBank/DDBJ databases">
        <authorList>
            <person name="de Groot N.N."/>
        </authorList>
    </citation>
    <scope>NUCLEOTIDE SEQUENCE [LARGE SCALE GENOMIC DNA]</scope>
    <source>
        <strain evidence="1 2">DSM 26424</strain>
    </source>
</reference>
<protein>
    <submittedName>
        <fullName evidence="1">Uncharacterized protein</fullName>
    </submittedName>
</protein>
<dbReference type="AlphaFoldDB" id="A0A1G8QN34"/>
<dbReference type="Proteomes" id="UP000199093">
    <property type="component" value="Unassembled WGS sequence"/>
</dbReference>
<dbReference type="EMBL" id="FNEJ01000016">
    <property type="protein sequence ID" value="SDJ06192.1"/>
    <property type="molecule type" value="Genomic_DNA"/>
</dbReference>
<keyword evidence="2" id="KW-1185">Reference proteome</keyword>
<gene>
    <name evidence="1" type="ORF">SAMN04487993_101694</name>
</gene>
<evidence type="ECO:0000313" key="1">
    <source>
        <dbReference type="EMBL" id="SDJ06192.1"/>
    </source>
</evidence>
<sequence length="231" mass="26598">MNAKLLNRKIFHHRCGSYILFRSRRLCCEITSVQRKCRHTREISIISSPLSIFMRMRRFDFEVDMFNFLETPFTDSEAIFVLCIEPSDFNSLQAVERNIICPFRGDNKFSFPNFFDLLTYALSKIYFDDCFSESEMNDIVLNYMDDLASSLDSITSYNPELDYGNLPDIATVLLLDPSNPFLKAEAAEGEMVMLSQDKLWSANLRIPIFISITAAVFLRSIKALTPSLSLI</sequence>
<organism evidence="1 2">
    <name type="scientific">Salipiger marinus</name>
    <dbReference type="NCBI Taxonomy" id="555512"/>
    <lineage>
        <taxon>Bacteria</taxon>
        <taxon>Pseudomonadati</taxon>
        <taxon>Pseudomonadota</taxon>
        <taxon>Alphaproteobacteria</taxon>
        <taxon>Rhodobacterales</taxon>
        <taxon>Roseobacteraceae</taxon>
        <taxon>Salipiger</taxon>
    </lineage>
</organism>
<name>A0A1G8QN34_9RHOB</name>
<proteinExistence type="predicted"/>